<dbReference type="AlphaFoldDB" id="A0A564G114"/>
<evidence type="ECO:0000313" key="5">
    <source>
        <dbReference type="Proteomes" id="UP001055303"/>
    </source>
</evidence>
<sequence>MYEWVHKLRIWLWQRQARMLERSCRPSGTSEGDWIGANVAASAASSGTGAGMHAGWHGNLPTCDTDSSTCGSGN</sequence>
<evidence type="ECO:0000313" key="2">
    <source>
        <dbReference type="EMBL" id="GJD55193.1"/>
    </source>
</evidence>
<feature type="compositionally biased region" description="Polar residues" evidence="1">
    <location>
        <begin position="62"/>
        <end position="74"/>
    </location>
</feature>
<keyword evidence="5" id="KW-1185">Reference proteome</keyword>
<organism evidence="3 4">
    <name type="scientific">Methylobacterium dankookense</name>
    <dbReference type="NCBI Taxonomy" id="560405"/>
    <lineage>
        <taxon>Bacteria</taxon>
        <taxon>Pseudomonadati</taxon>
        <taxon>Pseudomonadota</taxon>
        <taxon>Alphaproteobacteria</taxon>
        <taxon>Hyphomicrobiales</taxon>
        <taxon>Methylobacteriaceae</taxon>
        <taxon>Methylobacterium</taxon>
    </lineage>
</organism>
<dbReference type="RefSeq" id="WP_186383907.1">
    <property type="nucleotide sequence ID" value="NZ_BPQI01000020.1"/>
</dbReference>
<feature type="region of interest" description="Disordered" evidence="1">
    <location>
        <begin position="48"/>
        <end position="74"/>
    </location>
</feature>
<dbReference type="Proteomes" id="UP001055303">
    <property type="component" value="Unassembled WGS sequence"/>
</dbReference>
<dbReference type="EMBL" id="BPQI01000020">
    <property type="protein sequence ID" value="GJD55193.1"/>
    <property type="molecule type" value="Genomic_DNA"/>
</dbReference>
<dbReference type="Proteomes" id="UP000401717">
    <property type="component" value="Unassembled WGS sequence"/>
</dbReference>
<reference evidence="2" key="3">
    <citation type="submission" date="2021-08" db="EMBL/GenBank/DDBJ databases">
        <authorList>
            <person name="Tani A."/>
            <person name="Ola A."/>
            <person name="Ogura Y."/>
            <person name="Katsura K."/>
            <person name="Hayashi T."/>
        </authorList>
    </citation>
    <scope>NUCLEOTIDE SEQUENCE</scope>
    <source>
        <strain evidence="2">DSM 22415</strain>
    </source>
</reference>
<proteinExistence type="predicted"/>
<reference evidence="2" key="2">
    <citation type="journal article" date="2021" name="Front. Microbiol.">
        <title>Comprehensive Comparative Genomics and Phenotyping of Methylobacterium Species.</title>
        <authorList>
            <person name="Alessa O."/>
            <person name="Ogura Y."/>
            <person name="Fujitani Y."/>
            <person name="Takami H."/>
            <person name="Hayashi T."/>
            <person name="Sahin N."/>
            <person name="Tani A."/>
        </authorList>
    </citation>
    <scope>NUCLEOTIDE SEQUENCE</scope>
    <source>
        <strain evidence="2">DSM 22415</strain>
    </source>
</reference>
<accession>A0A564G114</accession>
<evidence type="ECO:0000313" key="3">
    <source>
        <dbReference type="EMBL" id="VUF14149.1"/>
    </source>
</evidence>
<reference evidence="3 4" key="1">
    <citation type="submission" date="2019-06" db="EMBL/GenBank/DDBJ databases">
        <authorList>
            <person name="Rodrigo-Torres L."/>
            <person name="Arahal R. D."/>
            <person name="Lucena T."/>
        </authorList>
    </citation>
    <scope>NUCLEOTIDE SEQUENCE [LARGE SCALE GENOMIC DNA]</scope>
    <source>
        <strain evidence="3 4">SW08-7</strain>
    </source>
</reference>
<protein>
    <submittedName>
        <fullName evidence="3">Uncharacterized protein</fullName>
    </submittedName>
</protein>
<evidence type="ECO:0000313" key="4">
    <source>
        <dbReference type="Proteomes" id="UP000401717"/>
    </source>
</evidence>
<dbReference type="EMBL" id="CABFVH010000028">
    <property type="protein sequence ID" value="VUF14149.1"/>
    <property type="molecule type" value="Genomic_DNA"/>
</dbReference>
<evidence type="ECO:0000256" key="1">
    <source>
        <dbReference type="SAM" id="MobiDB-lite"/>
    </source>
</evidence>
<name>A0A564G114_9HYPH</name>
<gene>
    <name evidence="2" type="ORF">IFDJLNFL_1076</name>
    <name evidence="3" type="ORF">MTDSW087_03864</name>
</gene>